<accession>A0ABP0UJP7</accession>
<dbReference type="InterPro" id="IPR036865">
    <property type="entry name" value="CRAL-TRIO_dom_sf"/>
</dbReference>
<feature type="domain" description="CRAL-TRIO" evidence="2">
    <location>
        <begin position="85"/>
        <end position="232"/>
    </location>
</feature>
<dbReference type="PANTHER" id="PTHR47104">
    <property type="entry name" value="SEC14P-LIKE PHOSPHATIDYLINOSITOL TRANSFER FAMILY PROTEIN"/>
    <property type="match status" value="1"/>
</dbReference>
<dbReference type="SMART" id="SM00516">
    <property type="entry name" value="SEC14"/>
    <property type="match status" value="1"/>
</dbReference>
<evidence type="ECO:0000259" key="2">
    <source>
        <dbReference type="PROSITE" id="PS50191"/>
    </source>
</evidence>
<dbReference type="SUPFAM" id="SSF52087">
    <property type="entry name" value="CRAL/TRIO domain"/>
    <property type="match status" value="1"/>
</dbReference>
<dbReference type="Proteomes" id="UP001497512">
    <property type="component" value="Chromosome 4"/>
</dbReference>
<dbReference type="CDD" id="cd00170">
    <property type="entry name" value="SEC14"/>
    <property type="match status" value="1"/>
</dbReference>
<evidence type="ECO:0000313" key="4">
    <source>
        <dbReference type="Proteomes" id="UP001497512"/>
    </source>
</evidence>
<evidence type="ECO:0000256" key="1">
    <source>
        <dbReference type="SAM" id="MobiDB-lite"/>
    </source>
</evidence>
<feature type="region of interest" description="Disordered" evidence="1">
    <location>
        <begin position="263"/>
        <end position="285"/>
    </location>
</feature>
<reference evidence="3" key="1">
    <citation type="submission" date="2024-02" db="EMBL/GenBank/DDBJ databases">
        <authorList>
            <consortium name="ELIXIR-Norway"/>
            <consortium name="Elixir Norway"/>
        </authorList>
    </citation>
    <scope>NUCLEOTIDE SEQUENCE</scope>
</reference>
<sequence>MERNPVMASVKVEPESSLSEKVAQVLQLVQREGPLSKKQAEFCDEDCVERYLKARGNNVRRAARLLKATLNWREKINIGYLIADEFPAELATGTAYVAGLDDDGRPVLVIKKKPDQLINHRHKQYLLNIVFTMEVAVAAMPPGVTQWVLILDAQGYSRVSAPSPSGILTTLKILADHYPERLAKAFIVDASSMFYYVWKGVCTFVDPATRGKLSFVYLKDYREDLQASPCPKAPLQSSSYPLISRRHSISELPNSVIKHTSQGIDEAPLPPGLHELSPQKNDKNLSLVDGPELTSSVPTSRSFSFSSVLLTPSSPDAREGESSSFRKYLPFVSNSGVLGSTKLATKRRHHTPSWDGLVSLFSSQKKKKDTSLQVEQRHKTLSIFRPYVKFIQAPYNEAAYRAIMKPPLGGLVSLLSKDLKRQSSF</sequence>
<protein>
    <recommendedName>
        <fullName evidence="2">CRAL-TRIO domain-containing protein</fullName>
    </recommendedName>
</protein>
<dbReference type="InterPro" id="IPR001251">
    <property type="entry name" value="CRAL-TRIO_dom"/>
</dbReference>
<evidence type="ECO:0000313" key="3">
    <source>
        <dbReference type="EMBL" id="CAK9223209.1"/>
    </source>
</evidence>
<dbReference type="PANTHER" id="PTHR47104:SF1">
    <property type="entry name" value="SEC14P-LIKE PHOSPHATIDYLINOSITOL TRANSFER FAMILY PROTEIN"/>
    <property type="match status" value="1"/>
</dbReference>
<dbReference type="SUPFAM" id="SSF46938">
    <property type="entry name" value="CRAL/TRIO N-terminal domain"/>
    <property type="match status" value="1"/>
</dbReference>
<proteinExistence type="predicted"/>
<gene>
    <name evidence="3" type="ORF">CSSPTR1EN2_LOCUS16717</name>
</gene>
<dbReference type="PROSITE" id="PS50191">
    <property type="entry name" value="CRAL_TRIO"/>
    <property type="match status" value="1"/>
</dbReference>
<keyword evidence="4" id="KW-1185">Reference proteome</keyword>
<dbReference type="EMBL" id="OZ019896">
    <property type="protein sequence ID" value="CAK9223209.1"/>
    <property type="molecule type" value="Genomic_DNA"/>
</dbReference>
<organism evidence="3 4">
    <name type="scientific">Sphagnum troendelagicum</name>
    <dbReference type="NCBI Taxonomy" id="128251"/>
    <lineage>
        <taxon>Eukaryota</taxon>
        <taxon>Viridiplantae</taxon>
        <taxon>Streptophyta</taxon>
        <taxon>Embryophyta</taxon>
        <taxon>Bryophyta</taxon>
        <taxon>Sphagnophytina</taxon>
        <taxon>Sphagnopsida</taxon>
        <taxon>Sphagnales</taxon>
        <taxon>Sphagnaceae</taxon>
        <taxon>Sphagnum</taxon>
    </lineage>
</organism>
<dbReference type="Gene3D" id="3.40.525.10">
    <property type="entry name" value="CRAL-TRIO lipid binding domain"/>
    <property type="match status" value="1"/>
</dbReference>
<dbReference type="Pfam" id="PF00650">
    <property type="entry name" value="CRAL_TRIO"/>
    <property type="match status" value="1"/>
</dbReference>
<name>A0ABP0UJP7_9BRYO</name>
<dbReference type="InterPro" id="IPR036273">
    <property type="entry name" value="CRAL/TRIO_N_dom_sf"/>
</dbReference>